<proteinExistence type="predicted"/>
<comment type="caution">
    <text evidence="2">The sequence shown here is derived from an EMBL/GenBank/DDBJ whole genome shotgun (WGS) entry which is preliminary data.</text>
</comment>
<reference evidence="2 3" key="1">
    <citation type="journal article" date="2016" name="Nat. Commun.">
        <title>Thousands of microbial genomes shed light on interconnected biogeochemical processes in an aquifer system.</title>
        <authorList>
            <person name="Anantharaman K."/>
            <person name="Brown C.T."/>
            <person name="Hug L.A."/>
            <person name="Sharon I."/>
            <person name="Castelle C.J."/>
            <person name="Probst A.J."/>
            <person name="Thomas B.C."/>
            <person name="Singh A."/>
            <person name="Wilkins M.J."/>
            <person name="Karaoz U."/>
            <person name="Brodie E.L."/>
            <person name="Williams K.H."/>
            <person name="Hubbard S.S."/>
            <person name="Banfield J.F."/>
        </authorList>
    </citation>
    <scope>NUCLEOTIDE SEQUENCE [LARGE SCALE GENOMIC DNA]</scope>
</reference>
<feature type="transmembrane region" description="Helical" evidence="1">
    <location>
        <begin position="20"/>
        <end position="40"/>
    </location>
</feature>
<dbReference type="Proteomes" id="UP000179352">
    <property type="component" value="Unassembled WGS sequence"/>
</dbReference>
<dbReference type="EMBL" id="MFUU01000019">
    <property type="protein sequence ID" value="OGI85756.1"/>
    <property type="molecule type" value="Genomic_DNA"/>
</dbReference>
<keyword evidence="1" id="KW-0812">Transmembrane</keyword>
<organism evidence="2 3">
    <name type="scientific">Candidatus Nomurabacteria bacterium RIFCSPLOWO2_01_FULL_39_17</name>
    <dbReference type="NCBI Taxonomy" id="1801770"/>
    <lineage>
        <taxon>Bacteria</taxon>
        <taxon>Candidatus Nomuraibacteriota</taxon>
    </lineage>
</organism>
<protein>
    <submittedName>
        <fullName evidence="2">Uncharacterized protein</fullName>
    </submittedName>
</protein>
<evidence type="ECO:0000256" key="1">
    <source>
        <dbReference type="SAM" id="Phobius"/>
    </source>
</evidence>
<sequence length="76" mass="8951">MRKIIHHLRSKSERERRDILHMLTIFFALILFTVWVYSLGENFLNPDTRKKIGQDLKPLSVLKDNLVGGYQSIIEP</sequence>
<dbReference type="AlphaFoldDB" id="A0A1F6WV55"/>
<gene>
    <name evidence="2" type="ORF">A3A01_00185</name>
</gene>
<evidence type="ECO:0000313" key="3">
    <source>
        <dbReference type="Proteomes" id="UP000179352"/>
    </source>
</evidence>
<keyword evidence="1" id="KW-0472">Membrane</keyword>
<accession>A0A1F6WV55</accession>
<dbReference type="STRING" id="1801770.A3A01_00185"/>
<evidence type="ECO:0000313" key="2">
    <source>
        <dbReference type="EMBL" id="OGI85756.1"/>
    </source>
</evidence>
<keyword evidence="1" id="KW-1133">Transmembrane helix</keyword>
<name>A0A1F6WV55_9BACT</name>